<protein>
    <recommendedName>
        <fullName evidence="4">Virus attachment protein p12 family protein</fullName>
    </recommendedName>
</protein>
<gene>
    <name evidence="2" type="ORF">SAMN02745123_02549</name>
</gene>
<dbReference type="AlphaFoldDB" id="A0A1M6U100"/>
<keyword evidence="1" id="KW-0812">Transmembrane</keyword>
<dbReference type="EMBL" id="FRAR01000018">
    <property type="protein sequence ID" value="SHK62814.1"/>
    <property type="molecule type" value="Genomic_DNA"/>
</dbReference>
<proteinExistence type="predicted"/>
<keyword evidence="3" id="KW-1185">Reference proteome</keyword>
<sequence length="73" mass="7610">MVETVTGVISTVILAAGIGFLTLRGFQREATNLKNGGCCSSGSCCGCDCGGHCHDQHDPQEDPKQNPGDNKKT</sequence>
<accession>A0A1M6U100</accession>
<evidence type="ECO:0000313" key="3">
    <source>
        <dbReference type="Proteomes" id="UP000183997"/>
    </source>
</evidence>
<organism evidence="2 3">
    <name type="scientific">Desulforamulus aeronauticus DSM 10349</name>
    <dbReference type="NCBI Taxonomy" id="1121421"/>
    <lineage>
        <taxon>Bacteria</taxon>
        <taxon>Bacillati</taxon>
        <taxon>Bacillota</taxon>
        <taxon>Clostridia</taxon>
        <taxon>Eubacteriales</taxon>
        <taxon>Peptococcaceae</taxon>
        <taxon>Desulforamulus</taxon>
    </lineage>
</organism>
<name>A0A1M6U100_9FIRM</name>
<reference evidence="3" key="1">
    <citation type="submission" date="2016-11" db="EMBL/GenBank/DDBJ databases">
        <authorList>
            <person name="Varghese N."/>
            <person name="Submissions S."/>
        </authorList>
    </citation>
    <scope>NUCLEOTIDE SEQUENCE [LARGE SCALE GENOMIC DNA]</scope>
    <source>
        <strain evidence="3">DSM 10349</strain>
    </source>
</reference>
<feature type="transmembrane region" description="Helical" evidence="1">
    <location>
        <begin position="6"/>
        <end position="26"/>
    </location>
</feature>
<dbReference type="RefSeq" id="WP_072914951.1">
    <property type="nucleotide sequence ID" value="NZ_FRAR01000018.1"/>
</dbReference>
<evidence type="ECO:0008006" key="4">
    <source>
        <dbReference type="Google" id="ProtNLM"/>
    </source>
</evidence>
<dbReference type="STRING" id="1121421.SAMN02745123_02549"/>
<keyword evidence="1" id="KW-1133">Transmembrane helix</keyword>
<evidence type="ECO:0000313" key="2">
    <source>
        <dbReference type="EMBL" id="SHK62814.1"/>
    </source>
</evidence>
<dbReference type="Proteomes" id="UP000183997">
    <property type="component" value="Unassembled WGS sequence"/>
</dbReference>
<keyword evidence="1" id="KW-0472">Membrane</keyword>
<evidence type="ECO:0000256" key="1">
    <source>
        <dbReference type="SAM" id="Phobius"/>
    </source>
</evidence>